<organism evidence="1">
    <name type="scientific">Desulfacinum infernum</name>
    <dbReference type="NCBI Taxonomy" id="35837"/>
    <lineage>
        <taxon>Bacteria</taxon>
        <taxon>Pseudomonadati</taxon>
        <taxon>Thermodesulfobacteriota</taxon>
        <taxon>Syntrophobacteria</taxon>
        <taxon>Syntrophobacterales</taxon>
        <taxon>Syntrophobacteraceae</taxon>
        <taxon>Desulfacinum</taxon>
    </lineage>
</organism>
<dbReference type="AlphaFoldDB" id="A0A832EBR3"/>
<comment type="caution">
    <text evidence="1">The sequence shown here is derived from an EMBL/GenBank/DDBJ whole genome shotgun (WGS) entry which is preliminary data.</text>
</comment>
<dbReference type="InterPro" id="IPR011330">
    <property type="entry name" value="Glyco_hydro/deAcase_b/a-brl"/>
</dbReference>
<gene>
    <name evidence="1" type="ORF">ENS06_15065</name>
</gene>
<accession>A0A832EBR3</accession>
<dbReference type="GO" id="GO:0005975">
    <property type="term" value="P:carbohydrate metabolic process"/>
    <property type="evidence" value="ECO:0007669"/>
    <property type="project" value="InterPro"/>
</dbReference>
<reference evidence="1" key="1">
    <citation type="journal article" date="2020" name="mSystems">
        <title>Genome- and Community-Level Interaction Insights into Carbon Utilization and Element Cycling Functions of Hydrothermarchaeota in Hydrothermal Sediment.</title>
        <authorList>
            <person name="Zhou Z."/>
            <person name="Liu Y."/>
            <person name="Xu W."/>
            <person name="Pan J."/>
            <person name="Luo Z.H."/>
            <person name="Li M."/>
        </authorList>
    </citation>
    <scope>NUCLEOTIDE SEQUENCE [LARGE SCALE GENOMIC DNA]</scope>
    <source>
        <strain evidence="1">SpSt-456</strain>
    </source>
</reference>
<name>A0A832EBR3_9BACT</name>
<protein>
    <recommendedName>
        <fullName evidence="2">Polysaccharide deacetylase</fullName>
    </recommendedName>
</protein>
<dbReference type="EMBL" id="DSTK01000041">
    <property type="protein sequence ID" value="HFK98632.1"/>
    <property type="molecule type" value="Genomic_DNA"/>
</dbReference>
<proteinExistence type="predicted"/>
<sequence length="334" mass="38099">MIGNDVAVFLTVDTETSIGGAFRDARLHPVGYEKRVYGLFKGRAFGISLMMEIAEKYGIRLTFFVETLASHVFGLKPLHKVVQSILQRGHDVQLHLHPNYRTFERSTRQQEPESDFMHAYSVSEQKAMLEDGVETLHRCGVPRVSAFRAGCYGADESTVEAMRTLGLVVDSSYNAAHLGAECGFQNRSINDVWRWNGGVFELPVSCFHDRSFLGKRLRPLDINGTGFGEAKDFLQKAYAAGTRCVVVVLHSFSFIKPYDVQYTRVRIRYNVIRRFRRLCAYLRQNRDKFSVHTVGEWSLSDLKHAAEKAVHQVPSVSPVYSWARLVEQAWDRWV</sequence>
<evidence type="ECO:0008006" key="2">
    <source>
        <dbReference type="Google" id="ProtNLM"/>
    </source>
</evidence>
<dbReference type="Gene3D" id="3.20.20.370">
    <property type="entry name" value="Glycoside hydrolase/deacetylase"/>
    <property type="match status" value="1"/>
</dbReference>
<evidence type="ECO:0000313" key="1">
    <source>
        <dbReference type="EMBL" id="HFK98632.1"/>
    </source>
</evidence>
<dbReference type="SUPFAM" id="SSF88713">
    <property type="entry name" value="Glycoside hydrolase/deacetylase"/>
    <property type="match status" value="1"/>
</dbReference>